<keyword evidence="3" id="KW-1185">Reference proteome</keyword>
<dbReference type="InterPro" id="IPR001387">
    <property type="entry name" value="Cro/C1-type_HTH"/>
</dbReference>
<dbReference type="Pfam" id="PF17765">
    <property type="entry name" value="MLTR_LBD"/>
    <property type="match status" value="1"/>
</dbReference>
<dbReference type="EMBL" id="CABVGP010000002">
    <property type="protein sequence ID" value="VVJ19558.1"/>
    <property type="molecule type" value="Genomic_DNA"/>
</dbReference>
<protein>
    <submittedName>
        <fullName evidence="2">Transcriptional regulator</fullName>
    </submittedName>
</protein>
<accession>A0A6I8LSQ1</accession>
<feature type="domain" description="HTH cro/C1-type" evidence="1">
    <location>
        <begin position="8"/>
        <end position="62"/>
    </location>
</feature>
<dbReference type="PROSITE" id="PS50943">
    <property type="entry name" value="HTH_CROC1"/>
    <property type="match status" value="1"/>
</dbReference>
<organism evidence="2 3">
    <name type="scientific">Amycolatopsis camponoti</name>
    <dbReference type="NCBI Taxonomy" id="2606593"/>
    <lineage>
        <taxon>Bacteria</taxon>
        <taxon>Bacillati</taxon>
        <taxon>Actinomycetota</taxon>
        <taxon>Actinomycetes</taxon>
        <taxon>Pseudonocardiales</taxon>
        <taxon>Pseudonocardiaceae</taxon>
        <taxon>Amycolatopsis</taxon>
    </lineage>
</organism>
<dbReference type="Proteomes" id="UP000399805">
    <property type="component" value="Unassembled WGS sequence"/>
</dbReference>
<evidence type="ECO:0000259" key="1">
    <source>
        <dbReference type="PROSITE" id="PS50943"/>
    </source>
</evidence>
<proteinExistence type="predicted"/>
<dbReference type="AlphaFoldDB" id="A0A6I8LSQ1"/>
<dbReference type="Gene3D" id="3.30.450.180">
    <property type="match status" value="1"/>
</dbReference>
<dbReference type="GO" id="GO:0003677">
    <property type="term" value="F:DNA binding"/>
    <property type="evidence" value="ECO:0007669"/>
    <property type="project" value="InterPro"/>
</dbReference>
<evidence type="ECO:0000313" key="2">
    <source>
        <dbReference type="EMBL" id="VVJ19558.1"/>
    </source>
</evidence>
<dbReference type="CDD" id="cd00093">
    <property type="entry name" value="HTH_XRE"/>
    <property type="match status" value="1"/>
</dbReference>
<dbReference type="InterPro" id="IPR041413">
    <property type="entry name" value="MLTR_LBD"/>
</dbReference>
<gene>
    <name evidence="2" type="ORF">AA23TX_04579</name>
</gene>
<dbReference type="Pfam" id="PF13560">
    <property type="entry name" value="HTH_31"/>
    <property type="match status" value="1"/>
</dbReference>
<dbReference type="SUPFAM" id="SSF47413">
    <property type="entry name" value="lambda repressor-like DNA-binding domains"/>
    <property type="match status" value="1"/>
</dbReference>
<dbReference type="PANTHER" id="PTHR35010:SF4">
    <property type="entry name" value="BLL5781 PROTEIN"/>
    <property type="match status" value="1"/>
</dbReference>
<dbReference type="RefSeq" id="WP_155544802.1">
    <property type="nucleotide sequence ID" value="NZ_CABVGP010000002.1"/>
</dbReference>
<dbReference type="Gene3D" id="1.10.260.40">
    <property type="entry name" value="lambda repressor-like DNA-binding domains"/>
    <property type="match status" value="1"/>
</dbReference>
<dbReference type="SMART" id="SM00530">
    <property type="entry name" value="HTH_XRE"/>
    <property type="match status" value="1"/>
</dbReference>
<dbReference type="InterPro" id="IPR010982">
    <property type="entry name" value="Lambda_DNA-bd_dom_sf"/>
</dbReference>
<name>A0A6I8LSQ1_9PSEU</name>
<evidence type="ECO:0000313" key="3">
    <source>
        <dbReference type="Proteomes" id="UP000399805"/>
    </source>
</evidence>
<reference evidence="2 3" key="1">
    <citation type="submission" date="2019-09" db="EMBL/GenBank/DDBJ databases">
        <authorList>
            <person name="Leyn A S."/>
        </authorList>
    </citation>
    <scope>NUCLEOTIDE SEQUENCE [LARGE SCALE GENOMIC DNA]</scope>
    <source>
        <strain evidence="2">AA231_1</strain>
    </source>
</reference>
<dbReference type="PANTHER" id="PTHR35010">
    <property type="entry name" value="BLL4672 PROTEIN-RELATED"/>
    <property type="match status" value="1"/>
</dbReference>
<sequence>MPDVGPLLKHWRGARRLSQLALASEAAVSVRHLSFVETGRANPSRAMVLKLAEVLDVPLRERNTLLLSAGFSPEYPESALDAPELAAVREALETVLAQQEPFPALVIDRSWDIRHTNTAARRFFAYLQDGQPANPPGPANVLRRMFHPDGVRQHVTNWLEVAEALVRRARREAIGGAADERAQLILDEVLDYPGVPSHLRVVDVTAPVLPIVPIRYERGDRRFEYFSMVTTLGTPQDVTLQELRIECFFPMNDETREQARELAGHHRAADGLP</sequence>